<reference evidence="1" key="1">
    <citation type="submission" date="2023-04" db="EMBL/GenBank/DDBJ databases">
        <title>Draft Genome sequencing of Naganishia species isolated from polar environments using Oxford Nanopore Technology.</title>
        <authorList>
            <person name="Leo P."/>
            <person name="Venkateswaran K."/>
        </authorList>
    </citation>
    <scope>NUCLEOTIDE SEQUENCE</scope>
    <source>
        <strain evidence="1">MNA-CCFEE 5262</strain>
    </source>
</reference>
<accession>A0ACC2W070</accession>
<evidence type="ECO:0000313" key="1">
    <source>
        <dbReference type="EMBL" id="KAJ9105114.1"/>
    </source>
</evidence>
<sequence>MKLATPRLLALAARPTQQTLQRQIATSSALLNAPKPKLSDAPIPTPRPIYPPANNPFAAPPSPPTTSSPTTAAAVSVPADNAGGKHSPLKIAVVKALAKMMGYNTKSVTAIRETGNMVGSIVRAVERDHDFWYQECALPPTYQSFFQVHLLYLLLLIPRLRSLPASTALPTATPVAQTYQTEILTHFFELAENQMRLTLGEREHERVVRKYMKEMGEQWKGAGITFDYAIARGQTGLPASEGSQLEGNGGDAELASWVWRNLFSARGSDLVPKPTTTTGEPAMKELEFAVQLGTIVKWIRRELYRMEGLSDQDVLEGRIGEFSVVREEDSDLSTEDGA</sequence>
<evidence type="ECO:0000313" key="2">
    <source>
        <dbReference type="Proteomes" id="UP001230649"/>
    </source>
</evidence>
<comment type="caution">
    <text evidence="1">The sequence shown here is derived from an EMBL/GenBank/DDBJ whole genome shotgun (WGS) entry which is preliminary data.</text>
</comment>
<organism evidence="1 2">
    <name type="scientific">Naganishia adeliensis</name>
    <dbReference type="NCBI Taxonomy" id="92952"/>
    <lineage>
        <taxon>Eukaryota</taxon>
        <taxon>Fungi</taxon>
        <taxon>Dikarya</taxon>
        <taxon>Basidiomycota</taxon>
        <taxon>Agaricomycotina</taxon>
        <taxon>Tremellomycetes</taxon>
        <taxon>Filobasidiales</taxon>
        <taxon>Filobasidiaceae</taxon>
        <taxon>Naganishia</taxon>
    </lineage>
</organism>
<keyword evidence="2" id="KW-1185">Reference proteome</keyword>
<protein>
    <submittedName>
        <fullName evidence="1">Uncharacterized protein</fullName>
    </submittedName>
</protein>
<dbReference type="Proteomes" id="UP001230649">
    <property type="component" value="Unassembled WGS sequence"/>
</dbReference>
<proteinExistence type="predicted"/>
<gene>
    <name evidence="1" type="ORF">QFC20_004401</name>
</gene>
<dbReference type="EMBL" id="JASBWS010000050">
    <property type="protein sequence ID" value="KAJ9105114.1"/>
    <property type="molecule type" value="Genomic_DNA"/>
</dbReference>
<name>A0ACC2W070_9TREE</name>